<dbReference type="InterPro" id="IPR032632">
    <property type="entry name" value="Peptidase_M16_M"/>
</dbReference>
<dbReference type="HOGENOM" id="CLU_004639_1_1_6"/>
<evidence type="ECO:0000256" key="7">
    <source>
        <dbReference type="ARBA" id="ARBA00022801"/>
    </source>
</evidence>
<dbReference type="SUPFAM" id="SSF63411">
    <property type="entry name" value="LuxS/MPP-like metallohydrolase"/>
    <property type="match status" value="4"/>
</dbReference>
<proteinExistence type="inferred from homology"/>
<dbReference type="GO" id="GO:0004222">
    <property type="term" value="F:metalloendopeptidase activity"/>
    <property type="evidence" value="ECO:0007669"/>
    <property type="project" value="UniProtKB-EC"/>
</dbReference>
<dbReference type="InterPro" id="IPR050626">
    <property type="entry name" value="Peptidase_M16"/>
</dbReference>
<accession>K6YV49</accession>
<dbReference type="FunFam" id="3.30.830.10:FF:000005">
    <property type="entry name" value="nardilysin isoform X1"/>
    <property type="match status" value="1"/>
</dbReference>
<protein>
    <recommendedName>
        <fullName evidence="4">Protease 3</fullName>
        <ecNumber evidence="3">3.4.24.55</ecNumber>
    </recommendedName>
    <alternativeName>
        <fullName evidence="12">Pitrilysin</fullName>
    </alternativeName>
    <alternativeName>
        <fullName evidence="11">Protease III</fullName>
    </alternativeName>
    <alternativeName>
        <fullName evidence="10">Protease pi</fullName>
    </alternativeName>
</protein>
<feature type="domain" description="Peptidase M16 C-terminal" evidence="14">
    <location>
        <begin position="183"/>
        <end position="358"/>
    </location>
</feature>
<keyword evidence="8" id="KW-0862">Zinc</keyword>
<keyword evidence="5" id="KW-0645">Protease</keyword>
<dbReference type="Pfam" id="PF22456">
    <property type="entry name" value="PqqF-like_C_4"/>
    <property type="match status" value="1"/>
</dbReference>
<name>K6YV49_9ALTE</name>
<comment type="function">
    <text evidence="1">Endopeptidase that degrades small peptides of less than 7 kDa, such as glucagon and insulin.</text>
</comment>
<keyword evidence="18" id="KW-1185">Reference proteome</keyword>
<organism evidence="17 18">
    <name type="scientific">Paraglaciecola psychrophila 170</name>
    <dbReference type="NCBI Taxonomy" id="1129794"/>
    <lineage>
        <taxon>Bacteria</taxon>
        <taxon>Pseudomonadati</taxon>
        <taxon>Pseudomonadota</taxon>
        <taxon>Gammaproteobacteria</taxon>
        <taxon>Alteromonadales</taxon>
        <taxon>Alteromonadaceae</taxon>
        <taxon>Paraglaciecola</taxon>
    </lineage>
</organism>
<sequence length="917" mass="104953">MLKSAYDIRQFNHIELANGLRILLIQDPNCAKSACSVTFNVGHFNDDKDCHGISHLLEHMLFLGNEEFAEVNAFNDFIATHGGSINALTGTEYSSYFYEIAAEYEQQALAHLYAMLSKPSFCEALIEKEINAIDAEFLLKQKDDLRRLYQVHKETCNPAHPFSQFSVGNHQTFKPFTPLQLKQKLQRLFERFYQPQNACLCLISQQPLSVIEESVRQQFSNWQSKGKFTSEPLPSLYLEHNLGVQINILPLQKARRMILTFALPQQHTHYRSKPLNVLSHILGDEGEGGLLHFYKTKNWATSLSAGGGIEGSTFKDFNINLQLTDEGIQYADQVITALFSYIHLIKENSIETWRIEETATLNQLMWDFPDQAKPIDEACHYSQAMFEYPPQHIIAGDYLLDKPAVDIVLEMLGFFYPKNMRIKTVNPCVKTTHKAKWYDTPYSAEPIKPARLNSFLSGNWKSNFALPQANQFLPPCKPVKPISVEFVLPVHIINENGLDIWYGQDDKFHQPKGDCFLTFDCQTVNEGIQLTTAKMLWVALLNEKLKQKYYQANLAGMHFHFYPHQGGFSLQTNGFSANQLEFCTNLLTQIVANKDFSSSFSQVKAKQYQRLSSALLNKPINRLFSKLSVLMQQQNHAPSEMSHIMQNLTPDDIGVAKEKLLSQFYLEGLMYGDWSAEEAYKFSADIKKFRMKHNTCDKVYRGVTDIRHSKAISYQVECQHKDPAVVIYFQAPDASLKNVALTILAEQLIATPFFNQLRTEQQLGYLVGSGYIPYNQHPGIGFYIQSPHHPAEYLIEAIHLFLQQIIENINQFRHVWDSLKKGVMKQLMEKDTNLSMKSQRLWMAIGNQDKTFTYSAQMTQTILDIDFSQLKAYLIALVSRQGFGEAILYSSGQYGSISYKTEVITDIQRFKSSSQYL</sequence>
<evidence type="ECO:0000313" key="17">
    <source>
        <dbReference type="EMBL" id="AGH44011.1"/>
    </source>
</evidence>
<evidence type="ECO:0000256" key="4">
    <source>
        <dbReference type="ARBA" id="ARBA00017565"/>
    </source>
</evidence>
<dbReference type="InterPro" id="IPR011765">
    <property type="entry name" value="Pept_M16_N"/>
</dbReference>
<dbReference type="InterPro" id="IPR054734">
    <property type="entry name" value="PqqF-like_C_4"/>
</dbReference>
<keyword evidence="6" id="KW-0479">Metal-binding</keyword>
<dbReference type="GO" id="GO:0046872">
    <property type="term" value="F:metal ion binding"/>
    <property type="evidence" value="ECO:0007669"/>
    <property type="project" value="UniProtKB-KW"/>
</dbReference>
<dbReference type="STRING" id="1129794.C427_1902"/>
<evidence type="ECO:0000259" key="16">
    <source>
        <dbReference type="Pfam" id="PF22456"/>
    </source>
</evidence>
<dbReference type="Pfam" id="PF00675">
    <property type="entry name" value="Peptidase_M16"/>
    <property type="match status" value="1"/>
</dbReference>
<dbReference type="PATRIC" id="fig|1129794.4.peg.1884"/>
<gene>
    <name evidence="17" type="ORF">C427_1902</name>
</gene>
<dbReference type="RefSeq" id="WP_007636093.1">
    <property type="nucleotide sequence ID" value="NC_020514.1"/>
</dbReference>
<evidence type="ECO:0000256" key="12">
    <source>
        <dbReference type="ARBA" id="ARBA00033450"/>
    </source>
</evidence>
<evidence type="ECO:0000256" key="11">
    <source>
        <dbReference type="ARBA" id="ARBA00031184"/>
    </source>
</evidence>
<evidence type="ECO:0000256" key="10">
    <source>
        <dbReference type="ARBA" id="ARBA00029597"/>
    </source>
</evidence>
<evidence type="ECO:0000256" key="2">
    <source>
        <dbReference type="ARBA" id="ARBA00007261"/>
    </source>
</evidence>
<dbReference type="Pfam" id="PF16187">
    <property type="entry name" value="Peptidase_M16_M"/>
    <property type="match status" value="1"/>
</dbReference>
<evidence type="ECO:0000256" key="6">
    <source>
        <dbReference type="ARBA" id="ARBA00022723"/>
    </source>
</evidence>
<dbReference type="Proteomes" id="UP000011864">
    <property type="component" value="Chromosome"/>
</dbReference>
<dbReference type="EMBL" id="CP003837">
    <property type="protein sequence ID" value="AGH44011.1"/>
    <property type="molecule type" value="Genomic_DNA"/>
</dbReference>
<keyword evidence="9" id="KW-0482">Metalloprotease</keyword>
<dbReference type="eggNOG" id="COG1025">
    <property type="taxonomic scope" value="Bacteria"/>
</dbReference>
<evidence type="ECO:0000256" key="5">
    <source>
        <dbReference type="ARBA" id="ARBA00022670"/>
    </source>
</evidence>
<evidence type="ECO:0000256" key="3">
    <source>
        <dbReference type="ARBA" id="ARBA00012449"/>
    </source>
</evidence>
<evidence type="ECO:0000256" key="8">
    <source>
        <dbReference type="ARBA" id="ARBA00022833"/>
    </source>
</evidence>
<feature type="domain" description="Coenzyme PQQ synthesis protein F-like C-terminal lobe" evidence="16">
    <location>
        <begin position="744"/>
        <end position="842"/>
    </location>
</feature>
<dbReference type="Pfam" id="PF05193">
    <property type="entry name" value="Peptidase_M16_C"/>
    <property type="match status" value="1"/>
</dbReference>
<keyword evidence="7" id="KW-0378">Hydrolase</keyword>
<feature type="domain" description="Peptidase M16 middle/third" evidence="15">
    <location>
        <begin position="367"/>
        <end position="641"/>
    </location>
</feature>
<evidence type="ECO:0000259" key="14">
    <source>
        <dbReference type="Pfam" id="PF05193"/>
    </source>
</evidence>
<dbReference type="AlphaFoldDB" id="K6YV49"/>
<dbReference type="EC" id="3.4.24.55" evidence="3"/>
<dbReference type="Gene3D" id="3.30.830.10">
    <property type="entry name" value="Metalloenzyme, LuxS/M16 peptidase-like"/>
    <property type="match status" value="4"/>
</dbReference>
<dbReference type="OrthoDB" id="9811314at2"/>
<feature type="domain" description="Peptidase M16 N-terminal" evidence="13">
    <location>
        <begin position="21"/>
        <end position="137"/>
    </location>
</feature>
<evidence type="ECO:0000259" key="13">
    <source>
        <dbReference type="Pfam" id="PF00675"/>
    </source>
</evidence>
<dbReference type="GO" id="GO:0006508">
    <property type="term" value="P:proteolysis"/>
    <property type="evidence" value="ECO:0007669"/>
    <property type="project" value="UniProtKB-KW"/>
</dbReference>
<dbReference type="PANTHER" id="PTHR43690">
    <property type="entry name" value="NARDILYSIN"/>
    <property type="match status" value="1"/>
</dbReference>
<dbReference type="KEGG" id="gps:C427_1902"/>
<evidence type="ECO:0000256" key="9">
    <source>
        <dbReference type="ARBA" id="ARBA00023049"/>
    </source>
</evidence>
<evidence type="ECO:0000313" key="18">
    <source>
        <dbReference type="Proteomes" id="UP000011864"/>
    </source>
</evidence>
<dbReference type="InterPro" id="IPR007863">
    <property type="entry name" value="Peptidase_M16_C"/>
</dbReference>
<evidence type="ECO:0000259" key="15">
    <source>
        <dbReference type="Pfam" id="PF16187"/>
    </source>
</evidence>
<dbReference type="InterPro" id="IPR011249">
    <property type="entry name" value="Metalloenz_LuxS/M16"/>
</dbReference>
<comment type="similarity">
    <text evidence="2">Belongs to the peptidase M16 family.</text>
</comment>
<dbReference type="PANTHER" id="PTHR43690:SF18">
    <property type="entry name" value="INSULIN-DEGRADING ENZYME-RELATED"/>
    <property type="match status" value="1"/>
</dbReference>
<reference evidence="17 18" key="1">
    <citation type="journal article" date="2013" name="Genome Announc.">
        <title>Complete Genome Sequence of Glaciecola psychrophila Strain 170T.</title>
        <authorList>
            <person name="Yin J."/>
            <person name="Chen J."/>
            <person name="Liu G."/>
            <person name="Yu Y."/>
            <person name="Song L."/>
            <person name="Wang X."/>
            <person name="Qu X."/>
        </authorList>
    </citation>
    <scope>NUCLEOTIDE SEQUENCE [LARGE SCALE GENOMIC DNA]</scope>
    <source>
        <strain evidence="17 18">170</strain>
    </source>
</reference>
<evidence type="ECO:0000256" key="1">
    <source>
        <dbReference type="ARBA" id="ARBA00002184"/>
    </source>
</evidence>